<sequence>MMPANDVVGIPDRGCQPIEQACVPFNLFCRFADPLRFEIRRFLWVIACAVTTDAWGV</sequence>
<dbReference type="EMBL" id="CP036525">
    <property type="protein sequence ID" value="QDT02628.1"/>
    <property type="molecule type" value="Genomic_DNA"/>
</dbReference>
<organism evidence="1 2">
    <name type="scientific">Rubripirellula lacrimiformis</name>
    <dbReference type="NCBI Taxonomy" id="1930273"/>
    <lineage>
        <taxon>Bacteria</taxon>
        <taxon>Pseudomonadati</taxon>
        <taxon>Planctomycetota</taxon>
        <taxon>Planctomycetia</taxon>
        <taxon>Pirellulales</taxon>
        <taxon>Pirellulaceae</taxon>
        <taxon>Rubripirellula</taxon>
    </lineage>
</organism>
<dbReference type="AlphaFoldDB" id="A0A517N6J4"/>
<dbReference type="Proteomes" id="UP000318538">
    <property type="component" value="Chromosome"/>
</dbReference>
<name>A0A517N6J4_9BACT</name>
<keyword evidence="2" id="KW-1185">Reference proteome</keyword>
<dbReference type="KEGG" id="rlc:K227x_10060"/>
<accession>A0A517N6J4</accession>
<protein>
    <submittedName>
        <fullName evidence="1">Uncharacterized protein</fullName>
    </submittedName>
</protein>
<gene>
    <name evidence="1" type="ORF">K227x_10060</name>
</gene>
<proteinExistence type="predicted"/>
<reference evidence="1 2" key="1">
    <citation type="submission" date="2019-02" db="EMBL/GenBank/DDBJ databases">
        <title>Deep-cultivation of Planctomycetes and their phenomic and genomic characterization uncovers novel biology.</title>
        <authorList>
            <person name="Wiegand S."/>
            <person name="Jogler M."/>
            <person name="Boedeker C."/>
            <person name="Pinto D."/>
            <person name="Vollmers J."/>
            <person name="Rivas-Marin E."/>
            <person name="Kohn T."/>
            <person name="Peeters S.H."/>
            <person name="Heuer A."/>
            <person name="Rast P."/>
            <person name="Oberbeckmann S."/>
            <person name="Bunk B."/>
            <person name="Jeske O."/>
            <person name="Meyerdierks A."/>
            <person name="Storesund J.E."/>
            <person name="Kallscheuer N."/>
            <person name="Luecker S."/>
            <person name="Lage O.M."/>
            <person name="Pohl T."/>
            <person name="Merkel B.J."/>
            <person name="Hornburger P."/>
            <person name="Mueller R.-W."/>
            <person name="Bruemmer F."/>
            <person name="Labrenz M."/>
            <person name="Spormann A.M."/>
            <person name="Op den Camp H."/>
            <person name="Overmann J."/>
            <person name="Amann R."/>
            <person name="Jetten M.S.M."/>
            <person name="Mascher T."/>
            <person name="Medema M.H."/>
            <person name="Devos D.P."/>
            <person name="Kaster A.-K."/>
            <person name="Ovreas L."/>
            <person name="Rohde M."/>
            <person name="Galperin M.Y."/>
            <person name="Jogler C."/>
        </authorList>
    </citation>
    <scope>NUCLEOTIDE SEQUENCE [LARGE SCALE GENOMIC DNA]</scope>
    <source>
        <strain evidence="1 2">K22_7</strain>
    </source>
</reference>
<evidence type="ECO:0000313" key="2">
    <source>
        <dbReference type="Proteomes" id="UP000318538"/>
    </source>
</evidence>
<evidence type="ECO:0000313" key="1">
    <source>
        <dbReference type="EMBL" id="QDT02628.1"/>
    </source>
</evidence>